<evidence type="ECO:0000256" key="3">
    <source>
        <dbReference type="ARBA" id="ARBA00022801"/>
    </source>
</evidence>
<protein>
    <submittedName>
        <fullName evidence="6">Fructose-1,6-bisphosphatase/inositol monophosphatase family enzyme</fullName>
    </submittedName>
</protein>
<dbReference type="GO" id="GO:0008934">
    <property type="term" value="F:inositol monophosphate 1-phosphatase activity"/>
    <property type="evidence" value="ECO:0007669"/>
    <property type="project" value="TreeGrafter"/>
</dbReference>
<dbReference type="GO" id="GO:0006020">
    <property type="term" value="P:inositol metabolic process"/>
    <property type="evidence" value="ECO:0007669"/>
    <property type="project" value="TreeGrafter"/>
</dbReference>
<keyword evidence="2 5" id="KW-0479">Metal-binding</keyword>
<dbReference type="GO" id="GO:0007165">
    <property type="term" value="P:signal transduction"/>
    <property type="evidence" value="ECO:0007669"/>
    <property type="project" value="TreeGrafter"/>
</dbReference>
<dbReference type="PANTHER" id="PTHR20854">
    <property type="entry name" value="INOSITOL MONOPHOSPHATASE"/>
    <property type="match status" value="1"/>
</dbReference>
<dbReference type="PANTHER" id="PTHR20854:SF4">
    <property type="entry name" value="INOSITOL-1-MONOPHOSPHATASE-RELATED"/>
    <property type="match status" value="1"/>
</dbReference>
<keyword evidence="7" id="KW-1185">Reference proteome</keyword>
<dbReference type="PRINTS" id="PR00377">
    <property type="entry name" value="IMPHPHTASES"/>
</dbReference>
<keyword evidence="4 5" id="KW-0460">Magnesium</keyword>
<evidence type="ECO:0000313" key="6">
    <source>
        <dbReference type="EMBL" id="MBB4284720.1"/>
    </source>
</evidence>
<gene>
    <name evidence="6" type="ORF">GGD88_000431</name>
</gene>
<dbReference type="Proteomes" id="UP000555728">
    <property type="component" value="Unassembled WGS sequence"/>
</dbReference>
<evidence type="ECO:0000256" key="4">
    <source>
        <dbReference type="ARBA" id="ARBA00022842"/>
    </source>
</evidence>
<dbReference type="PROSITE" id="PS00629">
    <property type="entry name" value="IMP_1"/>
    <property type="match status" value="1"/>
</dbReference>
<dbReference type="InterPro" id="IPR020583">
    <property type="entry name" value="Inositol_monoP_metal-BS"/>
</dbReference>
<comment type="cofactor">
    <cofactor evidence="5">
        <name>Mg(2+)</name>
        <dbReference type="ChEBI" id="CHEBI:18420"/>
    </cofactor>
</comment>
<evidence type="ECO:0000313" key="7">
    <source>
        <dbReference type="Proteomes" id="UP000555728"/>
    </source>
</evidence>
<feature type="binding site" evidence="5">
    <location>
        <position position="97"/>
    </location>
    <ligand>
        <name>Mg(2+)</name>
        <dbReference type="ChEBI" id="CHEBI:18420"/>
        <label>1</label>
        <note>catalytic</note>
    </ligand>
</feature>
<dbReference type="Gene3D" id="3.30.540.10">
    <property type="entry name" value="Fructose-1,6-Bisphosphatase, subunit A, domain 1"/>
    <property type="match status" value="1"/>
</dbReference>
<feature type="binding site" evidence="5">
    <location>
        <position position="94"/>
    </location>
    <ligand>
        <name>Mg(2+)</name>
        <dbReference type="ChEBI" id="CHEBI:18420"/>
        <label>1</label>
        <note>catalytic</note>
    </ligand>
</feature>
<comment type="similarity">
    <text evidence="1">Belongs to the inositol monophosphatase superfamily.</text>
</comment>
<accession>A0A7W6RWW9</accession>
<dbReference type="GO" id="GO:0046872">
    <property type="term" value="F:metal ion binding"/>
    <property type="evidence" value="ECO:0007669"/>
    <property type="project" value="UniProtKB-KW"/>
</dbReference>
<keyword evidence="3" id="KW-0378">Hydrolase</keyword>
<dbReference type="AlphaFoldDB" id="A0A7W6RWW9"/>
<name>A0A7W6RWW9_9PROT</name>
<evidence type="ECO:0000256" key="1">
    <source>
        <dbReference type="ARBA" id="ARBA00009759"/>
    </source>
</evidence>
<dbReference type="Gene3D" id="3.40.190.80">
    <property type="match status" value="1"/>
</dbReference>
<dbReference type="RefSeq" id="WP_184431255.1">
    <property type="nucleotide sequence ID" value="NZ_JACIGI010000003.1"/>
</dbReference>
<evidence type="ECO:0000256" key="5">
    <source>
        <dbReference type="PIRSR" id="PIRSR600760-2"/>
    </source>
</evidence>
<reference evidence="6 7" key="1">
    <citation type="submission" date="2020-08" db="EMBL/GenBank/DDBJ databases">
        <title>Genome sequencing of Purple Non-Sulfur Bacteria from various extreme environments.</title>
        <authorList>
            <person name="Mayer M."/>
        </authorList>
    </citation>
    <scope>NUCLEOTIDE SEQUENCE [LARGE SCALE GENOMIC DNA]</scope>
    <source>
        <strain evidence="6 7">JA135</strain>
    </source>
</reference>
<feature type="binding site" evidence="5">
    <location>
        <position position="71"/>
    </location>
    <ligand>
        <name>Mg(2+)</name>
        <dbReference type="ChEBI" id="CHEBI:18420"/>
        <label>1</label>
        <note>catalytic</note>
    </ligand>
</feature>
<sequence>MALSIPITAVTEVLHEVAEAEVLSRFRNLSRADIRSKSSSQDLVTLADIEAERVLTRRLPDLLPGSSVVGEEAAYADPGVLDRLTAPGPVWIVDPVDGTGNFSKGIARFGMIVALAYRGETVAGWILDPIDGRIAVAERGAGATLDGRRVAIKTDVGRLGTLEGCAFGPRSKVLKGRVRRFHHLGSAAQVYLGLLQNRLQFGVFSRLMPWDHAAGILLHAEAGGQVGLLDGTPYRPALRRGDLLLAPNAALWDEMRSLLRAVTVSG</sequence>
<dbReference type="EMBL" id="JACIGI010000003">
    <property type="protein sequence ID" value="MBB4284720.1"/>
    <property type="molecule type" value="Genomic_DNA"/>
</dbReference>
<feature type="binding site" evidence="5">
    <location>
        <position position="211"/>
    </location>
    <ligand>
        <name>Mg(2+)</name>
        <dbReference type="ChEBI" id="CHEBI:18420"/>
        <label>1</label>
        <note>catalytic</note>
    </ligand>
</feature>
<comment type="caution">
    <text evidence="6">The sequence shown here is derived from an EMBL/GenBank/DDBJ whole genome shotgun (WGS) entry which is preliminary data.</text>
</comment>
<evidence type="ECO:0000256" key="2">
    <source>
        <dbReference type="ARBA" id="ARBA00022723"/>
    </source>
</evidence>
<organism evidence="6 7">
    <name type="scientific">Roseospira goensis</name>
    <dbReference type="NCBI Taxonomy" id="391922"/>
    <lineage>
        <taxon>Bacteria</taxon>
        <taxon>Pseudomonadati</taxon>
        <taxon>Pseudomonadota</taxon>
        <taxon>Alphaproteobacteria</taxon>
        <taxon>Rhodospirillales</taxon>
        <taxon>Rhodospirillaceae</taxon>
        <taxon>Roseospira</taxon>
    </lineage>
</organism>
<dbReference type="SUPFAM" id="SSF56655">
    <property type="entry name" value="Carbohydrate phosphatase"/>
    <property type="match status" value="1"/>
</dbReference>
<dbReference type="InterPro" id="IPR000760">
    <property type="entry name" value="Inositol_monophosphatase-like"/>
</dbReference>
<dbReference type="Pfam" id="PF00459">
    <property type="entry name" value="Inositol_P"/>
    <property type="match status" value="1"/>
</dbReference>
<proteinExistence type="inferred from homology"/>